<name>A0A832THB0_9CREN</name>
<gene>
    <name evidence="1" type="ORF">HA332_00700</name>
</gene>
<reference evidence="1" key="1">
    <citation type="journal article" date="2020" name="bioRxiv">
        <title>A rank-normalized archaeal taxonomy based on genome phylogeny resolves widespread incomplete and uneven classifications.</title>
        <authorList>
            <person name="Rinke C."/>
            <person name="Chuvochina M."/>
            <person name="Mussig A.J."/>
            <person name="Chaumeil P.-A."/>
            <person name="Waite D.W."/>
            <person name="Whitman W.B."/>
            <person name="Parks D.H."/>
            <person name="Hugenholtz P."/>
        </authorList>
    </citation>
    <scope>NUCLEOTIDE SEQUENCE</scope>
    <source>
        <strain evidence="1">UBA8838</strain>
    </source>
</reference>
<dbReference type="RefSeq" id="WP_010980184.1">
    <property type="nucleotide sequence ID" value="NZ_BAABQO010000001.1"/>
</dbReference>
<dbReference type="SUPFAM" id="SSF47240">
    <property type="entry name" value="Ferritin-like"/>
    <property type="match status" value="1"/>
</dbReference>
<evidence type="ECO:0000313" key="1">
    <source>
        <dbReference type="EMBL" id="HII72938.1"/>
    </source>
</evidence>
<dbReference type="InterPro" id="IPR012347">
    <property type="entry name" value="Ferritin-like"/>
</dbReference>
<proteinExistence type="predicted"/>
<sequence>MTLVEVKEILNKFVEKESEEHVSTYNNVALTAKAEGYSDIEAMLCAYAEEEKNIAETARKVLELLSVKEVLSKFAEKENAEHVAEYNKVALAAKAEGYSDIEAMLCAYAEQEEDIARTARKVAGAL</sequence>
<evidence type="ECO:0008006" key="3">
    <source>
        <dbReference type="Google" id="ProtNLM"/>
    </source>
</evidence>
<dbReference type="AlphaFoldDB" id="A0A832THB0"/>
<organism evidence="1 2">
    <name type="scientific">Sulfurisphaera tokodaii</name>
    <dbReference type="NCBI Taxonomy" id="111955"/>
    <lineage>
        <taxon>Archaea</taxon>
        <taxon>Thermoproteota</taxon>
        <taxon>Thermoprotei</taxon>
        <taxon>Sulfolobales</taxon>
        <taxon>Sulfolobaceae</taxon>
        <taxon>Sulfurisphaera</taxon>
    </lineage>
</organism>
<accession>A0A832THB0</accession>
<dbReference type="GeneID" id="1460177"/>
<dbReference type="Gene3D" id="1.20.1260.10">
    <property type="match status" value="1"/>
</dbReference>
<evidence type="ECO:0000313" key="2">
    <source>
        <dbReference type="Proteomes" id="UP000646844"/>
    </source>
</evidence>
<dbReference type="OMA" id="MLCAYAE"/>
<protein>
    <recommendedName>
        <fullName evidence="3">Rubrerythrin</fullName>
    </recommendedName>
</protein>
<dbReference type="EMBL" id="DUJO01000003">
    <property type="protein sequence ID" value="HII72938.1"/>
    <property type="molecule type" value="Genomic_DNA"/>
</dbReference>
<dbReference type="InterPro" id="IPR009078">
    <property type="entry name" value="Ferritin-like_SF"/>
</dbReference>
<comment type="caution">
    <text evidence="1">The sequence shown here is derived from an EMBL/GenBank/DDBJ whole genome shotgun (WGS) entry which is preliminary data.</text>
</comment>
<dbReference type="Proteomes" id="UP000646844">
    <property type="component" value="Unassembled WGS sequence"/>
</dbReference>